<feature type="region of interest" description="Disordered" evidence="1">
    <location>
        <begin position="509"/>
        <end position="590"/>
    </location>
</feature>
<dbReference type="RefSeq" id="XP_007869430.1">
    <property type="nucleotide sequence ID" value="XM_007871239.1"/>
</dbReference>
<dbReference type="Proteomes" id="UP000030669">
    <property type="component" value="Unassembled WGS sequence"/>
</dbReference>
<feature type="region of interest" description="Disordered" evidence="1">
    <location>
        <begin position="379"/>
        <end position="403"/>
    </location>
</feature>
<reference evidence="2 3" key="1">
    <citation type="journal article" date="2012" name="Science">
        <title>The Paleozoic origin of enzymatic lignin decomposition reconstructed from 31 fungal genomes.</title>
        <authorList>
            <person name="Floudas D."/>
            <person name="Binder M."/>
            <person name="Riley R."/>
            <person name="Barry K."/>
            <person name="Blanchette R.A."/>
            <person name="Henrissat B."/>
            <person name="Martinez A.T."/>
            <person name="Otillar R."/>
            <person name="Spatafora J.W."/>
            <person name="Yadav J.S."/>
            <person name="Aerts A."/>
            <person name="Benoit I."/>
            <person name="Boyd A."/>
            <person name="Carlson A."/>
            <person name="Copeland A."/>
            <person name="Coutinho P.M."/>
            <person name="de Vries R.P."/>
            <person name="Ferreira P."/>
            <person name="Findley K."/>
            <person name="Foster B."/>
            <person name="Gaskell J."/>
            <person name="Glotzer D."/>
            <person name="Gorecki P."/>
            <person name="Heitman J."/>
            <person name="Hesse C."/>
            <person name="Hori C."/>
            <person name="Igarashi K."/>
            <person name="Jurgens J.A."/>
            <person name="Kallen N."/>
            <person name="Kersten P."/>
            <person name="Kohler A."/>
            <person name="Kuees U."/>
            <person name="Kumar T.K.A."/>
            <person name="Kuo A."/>
            <person name="LaButti K."/>
            <person name="Larrondo L.F."/>
            <person name="Lindquist E."/>
            <person name="Ling A."/>
            <person name="Lombard V."/>
            <person name="Lucas S."/>
            <person name="Lundell T."/>
            <person name="Martin R."/>
            <person name="McLaughlin D.J."/>
            <person name="Morgenstern I."/>
            <person name="Morin E."/>
            <person name="Murat C."/>
            <person name="Nagy L.G."/>
            <person name="Nolan M."/>
            <person name="Ohm R.A."/>
            <person name="Patyshakuliyeva A."/>
            <person name="Rokas A."/>
            <person name="Ruiz-Duenas F.J."/>
            <person name="Sabat G."/>
            <person name="Salamov A."/>
            <person name="Samejima M."/>
            <person name="Schmutz J."/>
            <person name="Slot J.C."/>
            <person name="St John F."/>
            <person name="Stenlid J."/>
            <person name="Sun H."/>
            <person name="Sun S."/>
            <person name="Syed K."/>
            <person name="Tsang A."/>
            <person name="Wiebenga A."/>
            <person name="Young D."/>
            <person name="Pisabarro A."/>
            <person name="Eastwood D.C."/>
            <person name="Martin F."/>
            <person name="Cullen D."/>
            <person name="Grigoriev I.V."/>
            <person name="Hibbett D.S."/>
        </authorList>
    </citation>
    <scope>NUCLEOTIDE SEQUENCE [LARGE SCALE GENOMIC DNA]</scope>
    <source>
        <strain evidence="2 3">ATCC 11539</strain>
    </source>
</reference>
<keyword evidence="3" id="KW-1185">Reference proteome</keyword>
<evidence type="ECO:0000313" key="3">
    <source>
        <dbReference type="Proteomes" id="UP000030669"/>
    </source>
</evidence>
<evidence type="ECO:0000313" key="2">
    <source>
        <dbReference type="EMBL" id="EPQ52261.1"/>
    </source>
</evidence>
<accession>S7PXD1</accession>
<dbReference type="OMA" id="IPLEMPH"/>
<evidence type="ECO:0000256" key="1">
    <source>
        <dbReference type="SAM" id="MobiDB-lite"/>
    </source>
</evidence>
<sequence length="620" mass="66683">MGRKTTTHWDVYNTQLACLNHGRALWEADPKANGEDVRVEVGDVGYIRNGGFHRLFNILLPADDPSHRSLGVPENFSPLKPVGKVTQSRNPIEKRALHSHSVRNISGTAGVSAGDTAGGSGELSFSCTKERGAALILFDKAFRKDVLSTELFEDFFLDNYESWAAFASRLKRGVSLSDIILVTGRDVTTRWAMVAFTRSEGNASVGVGAGIPGVTATFGMSYGWRTQGIVHSHHGPQPVDPPSPGRGKVVLHDPQTNATYDQCVFVRGYSMRAAVPRPFKLKAAAGPDDLGSGDRSPDNVPELFTLSGESPANTCDLNPLSPVLDYILKNSSAKIAIAHDDDLHPYVKDSSDPDEVQKAIEAVAPRIILSEGRGKIDRTHLVSSSSDDAEPRNATAGTSLHPPAYEDRKNVIKIKIRSVARMMRVLSVLREESEKVSELKSRSDDGKLPPGILVLGSESIRDVSLEFIGRSQPASPVETSRDSWFASMSPETSDTGGTISLTAALERHTHISHTSSRSQGPPPYAASSPGDNTLAVPVPMPAGGGNPLDLPGSLQMNPAIETSRSSAADVTEGDSQDAAGAPPQITATGRWKSVRTKMAALAQFKRALNRRREPELIKQR</sequence>
<organism evidence="2 3">
    <name type="scientific">Gloeophyllum trabeum (strain ATCC 11539 / FP-39264 / Madison 617)</name>
    <name type="common">Brown rot fungus</name>
    <dbReference type="NCBI Taxonomy" id="670483"/>
    <lineage>
        <taxon>Eukaryota</taxon>
        <taxon>Fungi</taxon>
        <taxon>Dikarya</taxon>
        <taxon>Basidiomycota</taxon>
        <taxon>Agaricomycotina</taxon>
        <taxon>Agaricomycetes</taxon>
        <taxon>Gloeophyllales</taxon>
        <taxon>Gloeophyllaceae</taxon>
        <taxon>Gloeophyllum</taxon>
    </lineage>
</organism>
<proteinExistence type="predicted"/>
<protein>
    <submittedName>
        <fullName evidence="2">Uncharacterized protein</fullName>
    </submittedName>
</protein>
<dbReference type="HOGENOM" id="CLU_440784_0_0_1"/>
<dbReference type="GeneID" id="19302479"/>
<name>S7PXD1_GLOTA</name>
<dbReference type="AlphaFoldDB" id="S7PXD1"/>
<dbReference type="KEGG" id="gtr:GLOTRDRAFT_132378"/>
<gene>
    <name evidence="2" type="ORF">GLOTRDRAFT_132378</name>
</gene>
<dbReference type="OrthoDB" id="3222453at2759"/>
<feature type="region of interest" description="Disordered" evidence="1">
    <location>
        <begin position="471"/>
        <end position="497"/>
    </location>
</feature>
<dbReference type="eggNOG" id="KOG0375">
    <property type="taxonomic scope" value="Eukaryota"/>
</dbReference>
<feature type="compositionally biased region" description="Polar residues" evidence="1">
    <location>
        <begin position="554"/>
        <end position="568"/>
    </location>
</feature>
<dbReference type="STRING" id="670483.S7PXD1"/>
<dbReference type="EMBL" id="KB469308">
    <property type="protein sequence ID" value="EPQ52261.1"/>
    <property type="molecule type" value="Genomic_DNA"/>
</dbReference>